<keyword evidence="3" id="KW-1185">Reference proteome</keyword>
<dbReference type="Proteomes" id="UP000225277">
    <property type="component" value="Unassembled WGS sequence"/>
</dbReference>
<name>A0A2D3UZD9_9PEZI</name>
<dbReference type="AlphaFoldDB" id="A0A2D3UZD9"/>
<reference evidence="2 3" key="1">
    <citation type="submission" date="2016-03" db="EMBL/GenBank/DDBJ databases">
        <authorList>
            <person name="Ploux O."/>
        </authorList>
    </citation>
    <scope>NUCLEOTIDE SEQUENCE [LARGE SCALE GENOMIC DNA]</scope>
    <source>
        <strain evidence="2 3">URUG2</strain>
    </source>
</reference>
<gene>
    <name evidence="2" type="ORF">RCC_05661</name>
</gene>
<feature type="compositionally biased region" description="Gly residues" evidence="1">
    <location>
        <begin position="44"/>
        <end position="54"/>
    </location>
</feature>
<sequence>MSWLKGPDGNPVIDVYEKSTSTYDRFGIEQCKSPSAGGKQCAPSGGGGCMAKPV</sequence>
<dbReference type="RefSeq" id="XP_023626695.1">
    <property type="nucleotide sequence ID" value="XM_023770927.1"/>
</dbReference>
<feature type="region of interest" description="Disordered" evidence="1">
    <location>
        <begin position="35"/>
        <end position="54"/>
    </location>
</feature>
<protein>
    <submittedName>
        <fullName evidence="2">Uncharacterized protein</fullName>
    </submittedName>
</protein>
<evidence type="ECO:0000313" key="2">
    <source>
        <dbReference type="EMBL" id="CZT19805.1"/>
    </source>
</evidence>
<accession>A0A2D3UZD9</accession>
<dbReference type="OrthoDB" id="4967335at2759"/>
<evidence type="ECO:0000256" key="1">
    <source>
        <dbReference type="SAM" id="MobiDB-lite"/>
    </source>
</evidence>
<evidence type="ECO:0000313" key="3">
    <source>
        <dbReference type="Proteomes" id="UP000225277"/>
    </source>
</evidence>
<dbReference type="GeneID" id="35600814"/>
<organism evidence="2 3">
    <name type="scientific">Ramularia collo-cygni</name>
    <dbReference type="NCBI Taxonomy" id="112498"/>
    <lineage>
        <taxon>Eukaryota</taxon>
        <taxon>Fungi</taxon>
        <taxon>Dikarya</taxon>
        <taxon>Ascomycota</taxon>
        <taxon>Pezizomycotina</taxon>
        <taxon>Dothideomycetes</taxon>
        <taxon>Dothideomycetidae</taxon>
        <taxon>Mycosphaerellales</taxon>
        <taxon>Mycosphaerellaceae</taxon>
        <taxon>Ramularia</taxon>
    </lineage>
</organism>
<dbReference type="EMBL" id="FJUY01000008">
    <property type="protein sequence ID" value="CZT19805.1"/>
    <property type="molecule type" value="Genomic_DNA"/>
</dbReference>
<proteinExistence type="predicted"/>